<dbReference type="PANTHER" id="PTHR43226">
    <property type="entry name" value="XAA-PRO AMINOPEPTIDASE 3"/>
    <property type="match status" value="1"/>
</dbReference>
<dbReference type="InterPro" id="IPR000994">
    <property type="entry name" value="Pept_M24"/>
</dbReference>
<dbReference type="SUPFAM" id="SSF55920">
    <property type="entry name" value="Creatinase/aminopeptidase"/>
    <property type="match status" value="1"/>
</dbReference>
<keyword evidence="7" id="KW-0464">Manganese</keyword>
<dbReference type="InterPro" id="IPR007865">
    <property type="entry name" value="Aminopep_P_N"/>
</dbReference>
<keyword evidence="10" id="KW-1185">Reference proteome</keyword>
<evidence type="ECO:0000259" key="8">
    <source>
        <dbReference type="SMART" id="SM01011"/>
    </source>
</evidence>
<dbReference type="InterPro" id="IPR036005">
    <property type="entry name" value="Creatinase/aminopeptidase-like"/>
</dbReference>
<name>A0AAX4HJY6_9BACT</name>
<gene>
    <name evidence="9" type="ORF">SOO65_12505</name>
</gene>
<dbReference type="GO" id="GO:0006508">
    <property type="term" value="P:proteolysis"/>
    <property type="evidence" value="ECO:0007669"/>
    <property type="project" value="TreeGrafter"/>
</dbReference>
<keyword evidence="6" id="KW-0378">Hydrolase</keyword>
<evidence type="ECO:0000313" key="10">
    <source>
        <dbReference type="Proteomes" id="UP001324634"/>
    </source>
</evidence>
<evidence type="ECO:0000313" key="9">
    <source>
        <dbReference type="EMBL" id="WPU63510.1"/>
    </source>
</evidence>
<dbReference type="KEGG" id="psti:SOO65_12505"/>
<evidence type="ECO:0000256" key="6">
    <source>
        <dbReference type="ARBA" id="ARBA00022801"/>
    </source>
</evidence>
<dbReference type="EMBL" id="CP139487">
    <property type="protein sequence ID" value="WPU63510.1"/>
    <property type="molecule type" value="Genomic_DNA"/>
</dbReference>
<dbReference type="Proteomes" id="UP001324634">
    <property type="component" value="Chromosome"/>
</dbReference>
<dbReference type="GO" id="GO:0030145">
    <property type="term" value="F:manganese ion binding"/>
    <property type="evidence" value="ECO:0007669"/>
    <property type="project" value="InterPro"/>
</dbReference>
<comment type="similarity">
    <text evidence="3">Belongs to the peptidase M24B family.</text>
</comment>
<dbReference type="SMART" id="SM01011">
    <property type="entry name" value="AMP_N"/>
    <property type="match status" value="1"/>
</dbReference>
<dbReference type="PANTHER" id="PTHR43226:SF4">
    <property type="entry name" value="XAA-PRO AMINOPEPTIDASE 3"/>
    <property type="match status" value="1"/>
</dbReference>
<evidence type="ECO:0000256" key="5">
    <source>
        <dbReference type="ARBA" id="ARBA00022723"/>
    </source>
</evidence>
<organism evidence="9 10">
    <name type="scientific">Peredibacter starrii</name>
    <dbReference type="NCBI Taxonomy" id="28202"/>
    <lineage>
        <taxon>Bacteria</taxon>
        <taxon>Pseudomonadati</taxon>
        <taxon>Bdellovibrionota</taxon>
        <taxon>Bacteriovoracia</taxon>
        <taxon>Bacteriovoracales</taxon>
        <taxon>Bacteriovoracaceae</taxon>
        <taxon>Peredibacter</taxon>
    </lineage>
</organism>
<dbReference type="SUPFAM" id="SSF53092">
    <property type="entry name" value="Creatinase/prolidase N-terminal domain"/>
    <property type="match status" value="1"/>
</dbReference>
<evidence type="ECO:0000256" key="1">
    <source>
        <dbReference type="ARBA" id="ARBA00001424"/>
    </source>
</evidence>
<accession>A0AAX4HJY6</accession>
<dbReference type="GO" id="GO:0070006">
    <property type="term" value="F:metalloaminopeptidase activity"/>
    <property type="evidence" value="ECO:0007669"/>
    <property type="project" value="InterPro"/>
</dbReference>
<evidence type="ECO:0000256" key="2">
    <source>
        <dbReference type="ARBA" id="ARBA00001936"/>
    </source>
</evidence>
<sequence length="429" mass="48223">MIFTQNAINTRKKLVADALSPALSDQDIVLVYAGSPIQKPGGHDQTYTFLPHPDYFWLTGSRRPFGVSAFSKKDGWIDFVLPISRDEKIWEGGNEQVIPGEDIKNFDGWLAKRTAAKTYLIGQFDLHRHLSKVAEEERMKVQELFNQVRRVKDHEEVKLIQNIALMANEGYKKIRNIIRPGLTERQIQIEYEAEVLRAGSEKFPYDSIMGTGTNSAVLHAIPTSRILKDGEHLLVDAGADVHDYCVDITRNFAVNGTFSSRQKMIYDLVLKAQEASIALCRPGVDWKDVHLASARVMAQGLVDLNVLKISAEEALDTNAIAVFFPHGVGHMVGLRVRDVGGPYNPNPKKYAGARLRVDMPLREGHLMTVEPGLYFIPALLDDEMTRNDFKDAINWSEVEKWKDFGGIRIEDDILVTKNGPENLTAVVEK</sequence>
<keyword evidence="9" id="KW-0645">Protease</keyword>
<keyword evidence="5" id="KW-0479">Metal-binding</keyword>
<dbReference type="InterPro" id="IPR052433">
    <property type="entry name" value="X-Pro_dipept-like"/>
</dbReference>
<dbReference type="AlphaFoldDB" id="A0AAX4HJY6"/>
<comment type="cofactor">
    <cofactor evidence="2">
        <name>Mn(2+)</name>
        <dbReference type="ChEBI" id="CHEBI:29035"/>
    </cofactor>
</comment>
<evidence type="ECO:0000256" key="3">
    <source>
        <dbReference type="ARBA" id="ARBA00008766"/>
    </source>
</evidence>
<dbReference type="CDD" id="cd01087">
    <property type="entry name" value="Prolidase"/>
    <property type="match status" value="1"/>
</dbReference>
<keyword evidence="9" id="KW-0031">Aminopeptidase</keyword>
<evidence type="ECO:0000256" key="4">
    <source>
        <dbReference type="ARBA" id="ARBA00012574"/>
    </source>
</evidence>
<reference evidence="9 10" key="1">
    <citation type="submission" date="2023-11" db="EMBL/GenBank/DDBJ databases">
        <title>Peredibacter starrii A3.12.</title>
        <authorList>
            <person name="Mitchell R.J."/>
        </authorList>
    </citation>
    <scope>NUCLEOTIDE SEQUENCE [LARGE SCALE GENOMIC DNA]</scope>
    <source>
        <strain evidence="9 10">A3.12</strain>
    </source>
</reference>
<dbReference type="Gene3D" id="3.90.230.10">
    <property type="entry name" value="Creatinase/methionine aminopeptidase superfamily"/>
    <property type="match status" value="1"/>
</dbReference>
<proteinExistence type="inferred from homology"/>
<dbReference type="RefSeq" id="WP_321390344.1">
    <property type="nucleotide sequence ID" value="NZ_CP139487.1"/>
</dbReference>
<feature type="domain" description="Aminopeptidase P N-terminal" evidence="8">
    <location>
        <begin position="3"/>
        <end position="128"/>
    </location>
</feature>
<dbReference type="EC" id="3.4.11.9" evidence="4"/>
<evidence type="ECO:0000256" key="7">
    <source>
        <dbReference type="ARBA" id="ARBA00023211"/>
    </source>
</evidence>
<comment type="catalytic activity">
    <reaction evidence="1">
        <text>Release of any N-terminal amino acid, including proline, that is linked to proline, even from a dipeptide or tripeptide.</text>
        <dbReference type="EC" id="3.4.11.9"/>
    </reaction>
</comment>
<protein>
    <recommendedName>
        <fullName evidence="4">Xaa-Pro aminopeptidase</fullName>
        <ecNumber evidence="4">3.4.11.9</ecNumber>
    </recommendedName>
</protein>
<dbReference type="InterPro" id="IPR029149">
    <property type="entry name" value="Creatin/AminoP/Spt16_N"/>
</dbReference>
<dbReference type="Pfam" id="PF00557">
    <property type="entry name" value="Peptidase_M24"/>
    <property type="match status" value="1"/>
</dbReference>